<dbReference type="GeneID" id="17289423"/>
<name>L1I8Y9_GUITC</name>
<gene>
    <name evidence="2" type="ORF">GUITHDRAFT_148446</name>
</gene>
<dbReference type="OrthoDB" id="192262at2759"/>
<dbReference type="Proteomes" id="UP000011087">
    <property type="component" value="Unassembled WGS sequence"/>
</dbReference>
<feature type="chain" id="PRO_5011944426" evidence="1">
    <location>
        <begin position="16"/>
        <end position="219"/>
    </location>
</feature>
<keyword evidence="4" id="KW-1185">Reference proteome</keyword>
<keyword evidence="1" id="KW-0732">Signal</keyword>
<reference evidence="3" key="3">
    <citation type="submission" date="2016-03" db="UniProtKB">
        <authorList>
            <consortium name="EnsemblProtists"/>
        </authorList>
    </citation>
    <scope>IDENTIFICATION</scope>
</reference>
<dbReference type="RefSeq" id="XP_005819678.1">
    <property type="nucleotide sequence ID" value="XM_005819621.1"/>
</dbReference>
<evidence type="ECO:0000256" key="1">
    <source>
        <dbReference type="SAM" id="SignalP"/>
    </source>
</evidence>
<sequence>MRLLVLFTLTSILHAFLVPLPLQPTSSPPILTGARNSLVPASRSMSVRMKKAGARSVVALDLDGFRETFRAVFTAGACSLSVLSLGLLARSSAAGGGNLNPRELVAASATRLATLSPSQLQRLFLCLLLDIVGSSPELLLPGPVGESIDLLWSPVYAFLLFQTFGDQPFTYKCILAVSGLVEEALPFLSFVPSATIGWLLQSSKEKIVTDIKINFDHDK</sequence>
<evidence type="ECO:0000313" key="3">
    <source>
        <dbReference type="EnsemblProtists" id="EKX32698"/>
    </source>
</evidence>
<dbReference type="EMBL" id="JH993176">
    <property type="protein sequence ID" value="EKX32698.1"/>
    <property type="molecule type" value="Genomic_DNA"/>
</dbReference>
<dbReference type="HOGENOM" id="CLU_1263631_0_0_1"/>
<evidence type="ECO:0000313" key="2">
    <source>
        <dbReference type="EMBL" id="EKX32698.1"/>
    </source>
</evidence>
<accession>L1I8Y9</accession>
<organism evidence="2">
    <name type="scientific">Guillardia theta (strain CCMP2712)</name>
    <name type="common">Cryptophyte</name>
    <dbReference type="NCBI Taxonomy" id="905079"/>
    <lineage>
        <taxon>Eukaryota</taxon>
        <taxon>Cryptophyceae</taxon>
        <taxon>Pyrenomonadales</taxon>
        <taxon>Geminigeraceae</taxon>
        <taxon>Guillardia</taxon>
    </lineage>
</organism>
<protein>
    <submittedName>
        <fullName evidence="2 3">Uncharacterized protein</fullName>
    </submittedName>
</protein>
<reference evidence="4" key="2">
    <citation type="submission" date="2012-11" db="EMBL/GenBank/DDBJ databases">
        <authorList>
            <person name="Kuo A."/>
            <person name="Curtis B.A."/>
            <person name="Tanifuji G."/>
            <person name="Burki F."/>
            <person name="Gruber A."/>
            <person name="Irimia M."/>
            <person name="Maruyama S."/>
            <person name="Arias M.C."/>
            <person name="Ball S.G."/>
            <person name="Gile G.H."/>
            <person name="Hirakawa Y."/>
            <person name="Hopkins J.F."/>
            <person name="Rensing S.A."/>
            <person name="Schmutz J."/>
            <person name="Symeonidi A."/>
            <person name="Elias M."/>
            <person name="Eveleigh R.J."/>
            <person name="Herman E.K."/>
            <person name="Klute M.J."/>
            <person name="Nakayama T."/>
            <person name="Obornik M."/>
            <person name="Reyes-Prieto A."/>
            <person name="Armbrust E.V."/>
            <person name="Aves S.J."/>
            <person name="Beiko R.G."/>
            <person name="Coutinho P."/>
            <person name="Dacks J.B."/>
            <person name="Durnford D.G."/>
            <person name="Fast N.M."/>
            <person name="Green B.R."/>
            <person name="Grisdale C."/>
            <person name="Hempe F."/>
            <person name="Henrissat B."/>
            <person name="Hoppner M.P."/>
            <person name="Ishida K.-I."/>
            <person name="Kim E."/>
            <person name="Koreny L."/>
            <person name="Kroth P.G."/>
            <person name="Liu Y."/>
            <person name="Malik S.-B."/>
            <person name="Maier U.G."/>
            <person name="McRose D."/>
            <person name="Mock T."/>
            <person name="Neilson J.A."/>
            <person name="Onodera N.T."/>
            <person name="Poole A.M."/>
            <person name="Pritham E.J."/>
            <person name="Richards T.A."/>
            <person name="Rocap G."/>
            <person name="Roy S.W."/>
            <person name="Sarai C."/>
            <person name="Schaack S."/>
            <person name="Shirato S."/>
            <person name="Slamovits C.H."/>
            <person name="Spencer D.F."/>
            <person name="Suzuki S."/>
            <person name="Worden A.Z."/>
            <person name="Zauner S."/>
            <person name="Barry K."/>
            <person name="Bell C."/>
            <person name="Bharti A.K."/>
            <person name="Crow J.A."/>
            <person name="Grimwood J."/>
            <person name="Kramer R."/>
            <person name="Lindquist E."/>
            <person name="Lucas S."/>
            <person name="Salamov A."/>
            <person name="McFadden G.I."/>
            <person name="Lane C.E."/>
            <person name="Keeling P.J."/>
            <person name="Gray M.W."/>
            <person name="Grigoriev I.V."/>
            <person name="Archibald J.M."/>
        </authorList>
    </citation>
    <scope>NUCLEOTIDE SEQUENCE</scope>
    <source>
        <strain evidence="4">CCMP2712</strain>
    </source>
</reference>
<proteinExistence type="predicted"/>
<dbReference type="AlphaFoldDB" id="L1I8Y9"/>
<dbReference type="KEGG" id="gtt:GUITHDRAFT_148446"/>
<reference evidence="2 4" key="1">
    <citation type="journal article" date="2012" name="Nature">
        <title>Algal genomes reveal evolutionary mosaicism and the fate of nucleomorphs.</title>
        <authorList>
            <consortium name="DOE Joint Genome Institute"/>
            <person name="Curtis B.A."/>
            <person name="Tanifuji G."/>
            <person name="Burki F."/>
            <person name="Gruber A."/>
            <person name="Irimia M."/>
            <person name="Maruyama S."/>
            <person name="Arias M.C."/>
            <person name="Ball S.G."/>
            <person name="Gile G.H."/>
            <person name="Hirakawa Y."/>
            <person name="Hopkins J.F."/>
            <person name="Kuo A."/>
            <person name="Rensing S.A."/>
            <person name="Schmutz J."/>
            <person name="Symeonidi A."/>
            <person name="Elias M."/>
            <person name="Eveleigh R.J."/>
            <person name="Herman E.K."/>
            <person name="Klute M.J."/>
            <person name="Nakayama T."/>
            <person name="Obornik M."/>
            <person name="Reyes-Prieto A."/>
            <person name="Armbrust E.V."/>
            <person name="Aves S.J."/>
            <person name="Beiko R.G."/>
            <person name="Coutinho P."/>
            <person name="Dacks J.B."/>
            <person name="Durnford D.G."/>
            <person name="Fast N.M."/>
            <person name="Green B.R."/>
            <person name="Grisdale C.J."/>
            <person name="Hempel F."/>
            <person name="Henrissat B."/>
            <person name="Hoppner M.P."/>
            <person name="Ishida K."/>
            <person name="Kim E."/>
            <person name="Koreny L."/>
            <person name="Kroth P.G."/>
            <person name="Liu Y."/>
            <person name="Malik S.B."/>
            <person name="Maier U.G."/>
            <person name="McRose D."/>
            <person name="Mock T."/>
            <person name="Neilson J.A."/>
            <person name="Onodera N.T."/>
            <person name="Poole A.M."/>
            <person name="Pritham E.J."/>
            <person name="Richards T.A."/>
            <person name="Rocap G."/>
            <person name="Roy S.W."/>
            <person name="Sarai C."/>
            <person name="Schaack S."/>
            <person name="Shirato S."/>
            <person name="Slamovits C.H."/>
            <person name="Spencer D.F."/>
            <person name="Suzuki S."/>
            <person name="Worden A.Z."/>
            <person name="Zauner S."/>
            <person name="Barry K."/>
            <person name="Bell C."/>
            <person name="Bharti A.K."/>
            <person name="Crow J.A."/>
            <person name="Grimwood J."/>
            <person name="Kramer R."/>
            <person name="Lindquist E."/>
            <person name="Lucas S."/>
            <person name="Salamov A."/>
            <person name="McFadden G.I."/>
            <person name="Lane C.E."/>
            <person name="Keeling P.J."/>
            <person name="Gray M.W."/>
            <person name="Grigoriev I.V."/>
            <person name="Archibald J.M."/>
        </authorList>
    </citation>
    <scope>NUCLEOTIDE SEQUENCE</scope>
    <source>
        <strain evidence="2 4">CCMP2712</strain>
    </source>
</reference>
<evidence type="ECO:0000313" key="4">
    <source>
        <dbReference type="Proteomes" id="UP000011087"/>
    </source>
</evidence>
<feature type="signal peptide" evidence="1">
    <location>
        <begin position="1"/>
        <end position="15"/>
    </location>
</feature>
<dbReference type="PaxDb" id="55529-EKX32698"/>
<dbReference type="EnsemblProtists" id="EKX32698">
    <property type="protein sequence ID" value="EKX32698"/>
    <property type="gene ID" value="GUITHDRAFT_148446"/>
</dbReference>
<dbReference type="OMA" id="WHEEGAQ"/>